<feature type="region of interest" description="Disordered" evidence="1">
    <location>
        <begin position="1"/>
        <end position="21"/>
    </location>
</feature>
<feature type="domain" description="Solute-binding protein family 5" evidence="2">
    <location>
        <begin position="115"/>
        <end position="478"/>
    </location>
</feature>
<evidence type="ECO:0000313" key="4">
    <source>
        <dbReference type="Proteomes" id="UP000663792"/>
    </source>
</evidence>
<reference evidence="3" key="1">
    <citation type="submission" date="2021-01" db="EMBL/GenBank/DDBJ databases">
        <title>YIM 132084 draft genome.</title>
        <authorList>
            <person name="An D."/>
        </authorList>
    </citation>
    <scope>NUCLEOTIDE SEQUENCE</scope>
    <source>
        <strain evidence="3">YIM 132084</strain>
    </source>
</reference>
<dbReference type="Gene3D" id="3.40.190.10">
    <property type="entry name" value="Periplasmic binding protein-like II"/>
    <property type="match status" value="1"/>
</dbReference>
<proteinExistence type="predicted"/>
<dbReference type="GO" id="GO:1904680">
    <property type="term" value="F:peptide transmembrane transporter activity"/>
    <property type="evidence" value="ECO:0007669"/>
    <property type="project" value="TreeGrafter"/>
</dbReference>
<dbReference type="EMBL" id="JAERWK010000027">
    <property type="protein sequence ID" value="MBM9469461.1"/>
    <property type="molecule type" value="Genomic_DNA"/>
</dbReference>
<dbReference type="Gene3D" id="3.90.76.10">
    <property type="entry name" value="Dipeptide-binding Protein, Domain 1"/>
    <property type="match status" value="1"/>
</dbReference>
<dbReference type="InterPro" id="IPR000914">
    <property type="entry name" value="SBP_5_dom"/>
</dbReference>
<gene>
    <name evidence="3" type="ORF">JL106_19415</name>
</gene>
<evidence type="ECO:0000256" key="1">
    <source>
        <dbReference type="SAM" id="MobiDB-lite"/>
    </source>
</evidence>
<dbReference type="InterPro" id="IPR039424">
    <property type="entry name" value="SBP_5"/>
</dbReference>
<dbReference type="Gene3D" id="3.10.105.10">
    <property type="entry name" value="Dipeptide-binding Protein, Domain 3"/>
    <property type="match status" value="1"/>
</dbReference>
<dbReference type="CDD" id="cd08512">
    <property type="entry name" value="PBP2_NikA_DppA_OppA_like_7"/>
    <property type="match status" value="1"/>
</dbReference>
<dbReference type="SUPFAM" id="SSF53850">
    <property type="entry name" value="Periplasmic binding protein-like II"/>
    <property type="match status" value="1"/>
</dbReference>
<dbReference type="AlphaFoldDB" id="A0A938YH87"/>
<sequence>MRLLGPVSSGHPPRSRLRRRSRSALAATSVAVLFLAACGGGDSGGSGGGETGGGGDGSVIVEAVATMPGGLAFDSKPGGYEAFEYTLLTGATLIRNPYVQAPDDENATTQDLYDFEPVLAESYEVSDDQLTYTFHLRQGVMSVQGNELTADDVLWSYERKWNSTSIAPSISLPGITDPSTQLKKVDDYTVSWTVAEPGHGFPMMAVISKISGEIYDSDYLKEHATADDPYAVEWSNTNGNFGFGPYIMDTYEDGSQITYHANPDYALGKPAVDRIIQRVVPDAANRAQLVKSGDADVAVQLRPSDVADMTSDSNLKTYSVDTNNFLWQFISNKNAPFDDPLVRQALFYAVPYQQIIDQVYKGRANPVVGLLDPNAPGYDATGLLEQTYDPAKAKELLAEAGVSTPVEFTLSMSNAVPDLQEAAIQMQSAAEEAGFKINLEVLPPPAMQAKQSAGEYQSYLMRDMSVSYESPPYSLLLAFPENNPGRNTTAFNDPDFYAAVKAGVAAGDSLSPEAGKFWNQAQLVWQENRPQIQIAKAQPLMVTRSNIDGFAHRTDNVIDFSILTKTG</sequence>
<comment type="caution">
    <text evidence="3">The sequence shown here is derived from an EMBL/GenBank/DDBJ whole genome shotgun (WGS) entry which is preliminary data.</text>
</comment>
<dbReference type="PANTHER" id="PTHR30290">
    <property type="entry name" value="PERIPLASMIC BINDING COMPONENT OF ABC TRANSPORTER"/>
    <property type="match status" value="1"/>
</dbReference>
<organism evidence="3 4">
    <name type="scientific">Nakamurella leprariae</name>
    <dbReference type="NCBI Taxonomy" id="2803911"/>
    <lineage>
        <taxon>Bacteria</taxon>
        <taxon>Bacillati</taxon>
        <taxon>Actinomycetota</taxon>
        <taxon>Actinomycetes</taxon>
        <taxon>Nakamurellales</taxon>
        <taxon>Nakamurellaceae</taxon>
        <taxon>Nakamurella</taxon>
    </lineage>
</organism>
<name>A0A938YH87_9ACTN</name>
<evidence type="ECO:0000259" key="2">
    <source>
        <dbReference type="Pfam" id="PF00496"/>
    </source>
</evidence>
<dbReference type="Proteomes" id="UP000663792">
    <property type="component" value="Unassembled WGS sequence"/>
</dbReference>
<keyword evidence="4" id="KW-1185">Reference proteome</keyword>
<protein>
    <submittedName>
        <fullName evidence="3">ABC transporter substrate-binding protein</fullName>
    </submittedName>
</protein>
<evidence type="ECO:0000313" key="3">
    <source>
        <dbReference type="EMBL" id="MBM9469461.1"/>
    </source>
</evidence>
<dbReference type="GO" id="GO:0015833">
    <property type="term" value="P:peptide transport"/>
    <property type="evidence" value="ECO:0007669"/>
    <property type="project" value="TreeGrafter"/>
</dbReference>
<dbReference type="Pfam" id="PF00496">
    <property type="entry name" value="SBP_bac_5"/>
    <property type="match status" value="1"/>
</dbReference>
<dbReference type="RefSeq" id="WP_205262425.1">
    <property type="nucleotide sequence ID" value="NZ_JAERWK010000027.1"/>
</dbReference>
<accession>A0A938YH87</accession>